<gene>
    <name evidence="3" type="ORF">GB928_004190</name>
</gene>
<keyword evidence="4" id="KW-1185">Reference proteome</keyword>
<dbReference type="Proteomes" id="UP001177080">
    <property type="component" value="Unassembled WGS sequence"/>
</dbReference>
<dbReference type="RefSeq" id="WP_244758752.1">
    <property type="nucleotide sequence ID" value="NZ_JALJCJ010000001.1"/>
</dbReference>
<accession>A0ABT8X9G0</accession>
<dbReference type="InterPro" id="IPR009628">
    <property type="entry name" value="Phage_tape_measure_N"/>
</dbReference>
<reference evidence="3" key="1">
    <citation type="submission" date="2022-04" db="EMBL/GenBank/DDBJ databases">
        <title>Shinella lacus sp. nov., a novel member of the genus Shinella from water.</title>
        <authorList>
            <person name="Deng Y."/>
        </authorList>
    </citation>
    <scope>NUCLEOTIDE SEQUENCE</scope>
    <source>
        <strain evidence="3">JCM 31239</strain>
    </source>
</reference>
<sequence length="1161" mass="125110">MADNSNDDMIIAIGVDIATIRRGMKKLEQEIGSSTSKVQKQFETVGRGIDNAMTSAMQNRINAMVGVGTKGAKEWTGALADQGKELERLRAKYSPLFATINSYKATVADIRRAHAVGAISTDEMTAAISRERQAALASTAAIKGRNAALAQGARGSGQGFQTANIAAQFQDIAVTSAMGMSPLQIALQQGTQLSAVFNQMGNGKQVLAGLGAAFASIVNPISLVTIGLIAGGAAAIQYFSALEWGGAKSEETLKREAELVAGVVAKWGDALPALKAYNDERQRIAGDKELAEALEIGKSAQWDDLRKQIADVNVEFTALKTDIQQSSDNVDGIVALQKAFNDLQSRIDKGTATAADAKRVQDALAGFVSETGIPTIADFAKQFDVLAAAIANASGKAKTFDRDAAIALTSRHPSRGTYGGMERTADGTMGGIGAVLPFNGPVPERRPLIELDGLPGADKAEKKQETAAQKAANAYRDLIKSANDRIGQLQLEMELTGQYGVATDAARFRLELLQQSEDKGRSLSPTQRAEIEGKVALYEKYSQALAETKLQQDLLNQARFSAVNRYWLHDDEVTIDGSGNVIGFADTRYGGNLVQIYSRLGLDTETAYAPLVTDLSGDSVWTSSHRGDGQASVAMVANTPEAKDFTWRFPYGAPRLSVEVNGAYVWDYRIDDDPSNPAAWVFSRNAALIMCWHQCFSEFGHQRNYQRAILPVLDMWKEEADVCDEDVPLDGGGTEKRYLCDGYATAEHDPKVGTNAILAACDGWICERGDGALLFVVGKFREKYCGTLTDRDITGFQLQNDVLFREECNRLIPKFTYPATDYTTTDTDFFENTSDQLTAGRVLAQEAEYSWCTQWRQARRLGIRDWRRLQQKKKGTLDVRLCGINAVYNRWNRLETPIGLPALDGAVIENRRSVLALTKGGFTMDFIKHPSNIDAWTPSSNEGTAPPVPPKPAVGTITTPTINSVTAKANSNSVYLSVKVVDPSKSDLSMVVRYRIKDVGGGTPGEWVEQIYTGVSPSGGYITVSTNPVPNNLLLEVQAAFISSKGKYGNWSATYEIFSTADPNAPGVVTSPSAVGGVGQVTFSWRTPNSANYAGAKLYWGVSNSFGSATLVTPPEYGTPNKNDSRIITGLSAGTRYGWIVAINGSGVEASPVATGSYIVT</sequence>
<dbReference type="Pfam" id="PF06791">
    <property type="entry name" value="TMP_2"/>
    <property type="match status" value="1"/>
</dbReference>
<dbReference type="EMBL" id="WHSC02000001">
    <property type="protein sequence ID" value="MDO6120375.1"/>
    <property type="molecule type" value="Genomic_DNA"/>
</dbReference>
<comment type="caution">
    <text evidence="3">The sequence shown here is derived from an EMBL/GenBank/DDBJ whole genome shotgun (WGS) entry which is preliminary data.</text>
</comment>
<feature type="domain" description="Bacteriophage tail tape measure N-terminal" evidence="2">
    <location>
        <begin position="155"/>
        <end position="239"/>
    </location>
</feature>
<evidence type="ECO:0000256" key="1">
    <source>
        <dbReference type="SAM" id="Coils"/>
    </source>
</evidence>
<evidence type="ECO:0000313" key="4">
    <source>
        <dbReference type="Proteomes" id="UP001177080"/>
    </source>
</evidence>
<feature type="coiled-coil region" evidence="1">
    <location>
        <begin position="457"/>
        <end position="492"/>
    </location>
</feature>
<proteinExistence type="predicted"/>
<organism evidence="3 4">
    <name type="scientific">Shinella curvata</name>
    <dbReference type="NCBI Taxonomy" id="1817964"/>
    <lineage>
        <taxon>Bacteria</taxon>
        <taxon>Pseudomonadati</taxon>
        <taxon>Pseudomonadota</taxon>
        <taxon>Alphaproteobacteria</taxon>
        <taxon>Hyphomicrobiales</taxon>
        <taxon>Rhizobiaceae</taxon>
        <taxon>Shinella</taxon>
    </lineage>
</organism>
<name>A0ABT8X9G0_9HYPH</name>
<protein>
    <submittedName>
        <fullName evidence="3">Phage tail length tape measure family protein</fullName>
    </submittedName>
</protein>
<evidence type="ECO:0000313" key="3">
    <source>
        <dbReference type="EMBL" id="MDO6120375.1"/>
    </source>
</evidence>
<evidence type="ECO:0000259" key="2">
    <source>
        <dbReference type="Pfam" id="PF06791"/>
    </source>
</evidence>
<keyword evidence="1" id="KW-0175">Coiled coil</keyword>